<protein>
    <submittedName>
        <fullName evidence="1">5210_t:CDS:1</fullName>
    </submittedName>
</protein>
<sequence length="92" mass="10436">KHIGITQVEVQVYVNECFICAINSSIKEKTDMKSVISVASWQHIQIDLIDFYNFTNAGTVAAHLVKDVFRILGSPKILQNDNGREFKKIVKQ</sequence>
<evidence type="ECO:0000313" key="2">
    <source>
        <dbReference type="Proteomes" id="UP000789366"/>
    </source>
</evidence>
<dbReference type="EMBL" id="CAJVPW010071201">
    <property type="protein sequence ID" value="CAG8793158.1"/>
    <property type="molecule type" value="Genomic_DNA"/>
</dbReference>
<reference evidence="1" key="1">
    <citation type="submission" date="2021-06" db="EMBL/GenBank/DDBJ databases">
        <authorList>
            <person name="Kallberg Y."/>
            <person name="Tangrot J."/>
            <person name="Rosling A."/>
        </authorList>
    </citation>
    <scope>NUCLEOTIDE SEQUENCE</scope>
    <source>
        <strain evidence="1">28 12/20/2015</strain>
    </source>
</reference>
<keyword evidence="2" id="KW-1185">Reference proteome</keyword>
<comment type="caution">
    <text evidence="1">The sequence shown here is derived from an EMBL/GenBank/DDBJ whole genome shotgun (WGS) entry which is preliminary data.</text>
</comment>
<feature type="non-terminal residue" evidence="1">
    <location>
        <position position="92"/>
    </location>
</feature>
<proteinExistence type="predicted"/>
<name>A0ACA9RIG4_9GLOM</name>
<gene>
    <name evidence="1" type="ORF">SPELUC_LOCUS17407</name>
</gene>
<dbReference type="Proteomes" id="UP000789366">
    <property type="component" value="Unassembled WGS sequence"/>
</dbReference>
<feature type="non-terminal residue" evidence="1">
    <location>
        <position position="1"/>
    </location>
</feature>
<accession>A0ACA9RIG4</accession>
<evidence type="ECO:0000313" key="1">
    <source>
        <dbReference type="EMBL" id="CAG8793158.1"/>
    </source>
</evidence>
<organism evidence="1 2">
    <name type="scientific">Cetraspora pellucida</name>
    <dbReference type="NCBI Taxonomy" id="1433469"/>
    <lineage>
        <taxon>Eukaryota</taxon>
        <taxon>Fungi</taxon>
        <taxon>Fungi incertae sedis</taxon>
        <taxon>Mucoromycota</taxon>
        <taxon>Glomeromycotina</taxon>
        <taxon>Glomeromycetes</taxon>
        <taxon>Diversisporales</taxon>
        <taxon>Gigasporaceae</taxon>
        <taxon>Cetraspora</taxon>
    </lineage>
</organism>